<sequence>MGKQQKQNYNSSLLNYANYTDIEVLKKLYINYLNLKELAKTGDDVAISIYLDLESCLKKLNKEEREAIIFALIYGHTYREYAEEFETYLEKGHKLVKKGLINSRKILGEEEEDNDI</sequence>
<dbReference type="Proteomes" id="UP000323392">
    <property type="component" value="Unassembled WGS sequence"/>
</dbReference>
<reference evidence="1 3" key="1">
    <citation type="submission" date="2016-02" db="EMBL/GenBank/DDBJ databases">
        <title>Draft genome sequence for Clostridium paradoxum JW-YL-7.</title>
        <authorList>
            <person name="Utturkar S.M."/>
            <person name="Lancaster A."/>
            <person name="Poole F.L."/>
            <person name="Adams M.W."/>
            <person name="Brown S.D."/>
        </authorList>
    </citation>
    <scope>NUCLEOTIDE SEQUENCE [LARGE SCALE GENOMIC DNA]</scope>
    <source>
        <strain evidence="1 3">JW-YL-7</strain>
    </source>
</reference>
<comment type="caution">
    <text evidence="1">The sequence shown here is derived from an EMBL/GenBank/DDBJ whole genome shotgun (WGS) entry which is preliminary data.</text>
</comment>
<proteinExistence type="predicted"/>
<evidence type="ECO:0000313" key="4">
    <source>
        <dbReference type="Proteomes" id="UP000323392"/>
    </source>
</evidence>
<evidence type="ECO:0000313" key="3">
    <source>
        <dbReference type="Proteomes" id="UP000092605"/>
    </source>
</evidence>
<organism evidence="1 3">
    <name type="scientific">Alkalithermobacter thermoalcaliphilus JW-YL-7 = DSM 7308</name>
    <dbReference type="NCBI Taxonomy" id="1121328"/>
    <lineage>
        <taxon>Bacteria</taxon>
        <taxon>Bacillati</taxon>
        <taxon>Bacillota</taxon>
        <taxon>Clostridia</taxon>
        <taxon>Peptostreptococcales</taxon>
        <taxon>Tepidibacteraceae</taxon>
        <taxon>Alkalithermobacter</taxon>
    </lineage>
</organism>
<dbReference type="EMBL" id="LSFY01000001">
    <property type="protein sequence ID" value="KXZ39470.1"/>
    <property type="molecule type" value="Genomic_DNA"/>
</dbReference>
<dbReference type="STRING" id="1121328.JWYL7_0545"/>
<dbReference type="EMBL" id="FRBG01000002">
    <property type="protein sequence ID" value="SHK50453.1"/>
    <property type="molecule type" value="Genomic_DNA"/>
</dbReference>
<dbReference type="RefSeq" id="WP_066068709.1">
    <property type="nucleotide sequence ID" value="NZ_FRBG01000002.1"/>
</dbReference>
<accession>A0A150FQZ5</accession>
<dbReference type="Proteomes" id="UP000092605">
    <property type="component" value="Unassembled WGS sequence"/>
</dbReference>
<dbReference type="AlphaFoldDB" id="A0A150FQZ5"/>
<dbReference type="InterPro" id="IPR013324">
    <property type="entry name" value="RNA_pol_sigma_r3/r4-like"/>
</dbReference>
<evidence type="ECO:0000313" key="2">
    <source>
        <dbReference type="EMBL" id="SHK50453.1"/>
    </source>
</evidence>
<protein>
    <submittedName>
        <fullName evidence="1">Uncharacterized protein</fullName>
    </submittedName>
</protein>
<dbReference type="SUPFAM" id="SSF88659">
    <property type="entry name" value="Sigma3 and sigma4 domains of RNA polymerase sigma factors"/>
    <property type="match status" value="1"/>
</dbReference>
<gene>
    <name evidence="1" type="ORF">JWYL7_0545</name>
    <name evidence="2" type="ORF">SAMN05661008_00344</name>
</gene>
<keyword evidence="4" id="KW-1185">Reference proteome</keyword>
<name>A0A150FQZ5_CLOPD</name>
<reference evidence="2 4" key="2">
    <citation type="submission" date="2016-11" db="EMBL/GenBank/DDBJ databases">
        <authorList>
            <person name="Varghese N."/>
            <person name="Submissions S."/>
        </authorList>
    </citation>
    <scope>NUCLEOTIDE SEQUENCE [LARGE SCALE GENOMIC DNA]</scope>
    <source>
        <strain evidence="2 4">DSM 7308</strain>
    </source>
</reference>
<dbReference type="PATRIC" id="fig|1121328.3.peg.545"/>
<evidence type="ECO:0000313" key="1">
    <source>
        <dbReference type="EMBL" id="KXZ39470.1"/>
    </source>
</evidence>